<dbReference type="EMBL" id="FUWU01000005">
    <property type="protein sequence ID" value="SJZ41945.1"/>
    <property type="molecule type" value="Genomic_DNA"/>
</dbReference>
<dbReference type="STRING" id="28122.SAMN02745108_00512"/>
<dbReference type="AlphaFoldDB" id="A0A1T4KHU3"/>
<accession>A0A1T4KHU3</accession>
<name>A0A1T4KHU3_9BACT</name>
<gene>
    <name evidence="1" type="ORF">SAMN02745108_00512</name>
</gene>
<dbReference type="RefSeq" id="WP_078775653.1">
    <property type="nucleotide sequence ID" value="NZ_FUWU01000005.1"/>
</dbReference>
<organism evidence="1 2">
    <name type="scientific">Fibrobacter intestinalis</name>
    <dbReference type="NCBI Taxonomy" id="28122"/>
    <lineage>
        <taxon>Bacteria</taxon>
        <taxon>Pseudomonadati</taxon>
        <taxon>Fibrobacterota</taxon>
        <taxon>Fibrobacteria</taxon>
        <taxon>Fibrobacterales</taxon>
        <taxon>Fibrobacteraceae</taxon>
        <taxon>Fibrobacter</taxon>
    </lineage>
</organism>
<reference evidence="1 2" key="1">
    <citation type="submission" date="2017-02" db="EMBL/GenBank/DDBJ databases">
        <authorList>
            <person name="Peterson S.W."/>
        </authorList>
    </citation>
    <scope>NUCLEOTIDE SEQUENCE [LARGE SCALE GENOMIC DNA]</scope>
    <source>
        <strain evidence="1 2">ATCC 43854</strain>
    </source>
</reference>
<evidence type="ECO:0000313" key="1">
    <source>
        <dbReference type="EMBL" id="SJZ41945.1"/>
    </source>
</evidence>
<sequence length="351" mass="40359">MLSKKRFCFTILAIVLIAGIALFEISRIDRTNLNAVQNAASPDSAESIRYAPNEITETFHPLKKFVDDSTGYPNVAYPMSFKFKGDSSLGTYNVEGYVADIYAAQKNEPEQWPRQYHYLIDFLAQFLYVSKDESLGQKTIQGVFVYTMDPVGNSCPKGWSKKVFNADKVKCTFSTPIPIIHYTSDNANEEQKRIRVIQRLAEGDSIINYYGCEAGTPKKTDVIGLPGEDHILCFGVKDDKSDFVYSVYKERYEEGNYLYYVATEKKRSNNPECQKVESFDFTDTLSMKLFTDMVFKQKDPDHCFLYERNEDISGVCNEGWRPYRYIASYADSSAQIEIYCYYKIPEQIIKF</sequence>
<dbReference type="Proteomes" id="UP000190449">
    <property type="component" value="Unassembled WGS sequence"/>
</dbReference>
<protein>
    <submittedName>
        <fullName evidence="1">Uncharacterized protein</fullName>
    </submittedName>
</protein>
<evidence type="ECO:0000313" key="2">
    <source>
        <dbReference type="Proteomes" id="UP000190449"/>
    </source>
</evidence>
<proteinExistence type="predicted"/>